<organism evidence="2 3">
    <name type="scientific">Streptomyces phaeolivaceus</name>
    <dbReference type="NCBI Taxonomy" id="2653200"/>
    <lineage>
        <taxon>Bacteria</taxon>
        <taxon>Bacillati</taxon>
        <taxon>Actinomycetota</taxon>
        <taxon>Actinomycetes</taxon>
        <taxon>Kitasatosporales</taxon>
        <taxon>Streptomycetaceae</taxon>
        <taxon>Streptomyces</taxon>
    </lineage>
</organism>
<gene>
    <name evidence="2" type="ORF">F9278_18115</name>
</gene>
<dbReference type="RefSeq" id="WP_152169303.1">
    <property type="nucleotide sequence ID" value="NZ_CP045096.1"/>
</dbReference>
<proteinExistence type="predicted"/>
<dbReference type="InterPro" id="IPR007278">
    <property type="entry name" value="DUF397"/>
</dbReference>
<evidence type="ECO:0000313" key="3">
    <source>
        <dbReference type="Proteomes" id="UP000327294"/>
    </source>
</evidence>
<keyword evidence="3" id="KW-1185">Reference proteome</keyword>
<evidence type="ECO:0000313" key="2">
    <source>
        <dbReference type="EMBL" id="QFQ97824.1"/>
    </source>
</evidence>
<name>A0A5P8K447_9ACTN</name>
<accession>A0A5P8K447</accession>
<dbReference type="Proteomes" id="UP000327294">
    <property type="component" value="Chromosome"/>
</dbReference>
<sequence length="68" mass="7371">MPRLHWQKATHCGDASNCVNLAATPTRHILLRESDTPAIALTTTPLPLNSLIQTLKSQGLSSTTRPHS</sequence>
<feature type="domain" description="DUF397" evidence="1">
    <location>
        <begin position="4"/>
        <end position="56"/>
    </location>
</feature>
<dbReference type="AlphaFoldDB" id="A0A5P8K447"/>
<dbReference type="Pfam" id="PF04149">
    <property type="entry name" value="DUF397"/>
    <property type="match status" value="1"/>
</dbReference>
<reference evidence="2 3" key="1">
    <citation type="submission" date="2019-10" db="EMBL/GenBank/DDBJ databases">
        <title>Streptomyces sp. strain GY16 isolated from leaves of Broussonetia papyrifera.</title>
        <authorList>
            <person name="Mo P."/>
        </authorList>
    </citation>
    <scope>NUCLEOTIDE SEQUENCE [LARGE SCALE GENOMIC DNA]</scope>
    <source>
        <strain evidence="2 3">GY16</strain>
    </source>
</reference>
<dbReference type="KEGG" id="sphv:F9278_18115"/>
<protein>
    <submittedName>
        <fullName evidence="2">DUF397 domain-containing protein</fullName>
    </submittedName>
</protein>
<dbReference type="EMBL" id="CP045096">
    <property type="protein sequence ID" value="QFQ97824.1"/>
    <property type="molecule type" value="Genomic_DNA"/>
</dbReference>
<evidence type="ECO:0000259" key="1">
    <source>
        <dbReference type="Pfam" id="PF04149"/>
    </source>
</evidence>